<comment type="similarity">
    <text evidence="1 4">Belongs to the N(4)/N(6)-methyltransferase family.</text>
</comment>
<evidence type="ECO:0000259" key="5">
    <source>
        <dbReference type="Pfam" id="PF01555"/>
    </source>
</evidence>
<proteinExistence type="inferred from homology"/>
<dbReference type="PANTHER" id="PTHR13370:SF3">
    <property type="entry name" value="TRNA (GUANINE(10)-N2)-METHYLTRANSFERASE HOMOLOG"/>
    <property type="match status" value="1"/>
</dbReference>
<evidence type="ECO:0000256" key="2">
    <source>
        <dbReference type="ARBA" id="ARBA00022603"/>
    </source>
</evidence>
<dbReference type="PROSITE" id="PS00092">
    <property type="entry name" value="N6_MTASE"/>
    <property type="match status" value="1"/>
</dbReference>
<dbReference type="Pfam" id="PF01555">
    <property type="entry name" value="N6_N4_Mtase"/>
    <property type="match status" value="2"/>
</dbReference>
<dbReference type="GO" id="GO:0009007">
    <property type="term" value="F:site-specific DNA-methyltransferase (adenine-specific) activity"/>
    <property type="evidence" value="ECO:0007669"/>
    <property type="project" value="TreeGrafter"/>
</dbReference>
<dbReference type="GO" id="GO:0005737">
    <property type="term" value="C:cytoplasm"/>
    <property type="evidence" value="ECO:0007669"/>
    <property type="project" value="TreeGrafter"/>
</dbReference>
<dbReference type="InterPro" id="IPR029063">
    <property type="entry name" value="SAM-dependent_MTases_sf"/>
</dbReference>
<dbReference type="EnsemblBacteria" id="ADF64762">
    <property type="protein sequence ID" value="ADF64762"/>
    <property type="gene ID" value="ECL_A075"/>
</dbReference>
<dbReference type="GO" id="GO:0032259">
    <property type="term" value="P:methylation"/>
    <property type="evidence" value="ECO:0007669"/>
    <property type="project" value="UniProtKB-KW"/>
</dbReference>
<dbReference type="NCBIfam" id="NF010253">
    <property type="entry name" value="PRK13699.1"/>
    <property type="match status" value="1"/>
</dbReference>
<evidence type="ECO:0000313" key="7">
    <source>
        <dbReference type="Proteomes" id="UP000002363"/>
    </source>
</evidence>
<dbReference type="Gene3D" id="3.40.50.150">
    <property type="entry name" value="Vaccinia Virus protein VP39"/>
    <property type="match status" value="1"/>
</dbReference>
<dbReference type="EC" id="2.1.1.-" evidence="4"/>
<protein>
    <recommendedName>
        <fullName evidence="4">Methyltransferase</fullName>
        <ecNumber evidence="4">2.1.1.-</ecNumber>
    </recommendedName>
</protein>
<dbReference type="KEGG" id="enc:ECL_A075"/>
<dbReference type="eggNOG" id="COG0863">
    <property type="taxonomic scope" value="Bacteria"/>
</dbReference>
<keyword evidence="2 6" id="KW-0489">Methyltransferase</keyword>
<dbReference type="AlphaFoldDB" id="A0A0H3CT41"/>
<name>A0A0H3CT41_ENTCC</name>
<evidence type="ECO:0000313" key="6">
    <source>
        <dbReference type="EMBL" id="ADF64762.1"/>
    </source>
</evidence>
<feature type="domain" description="DNA methylase N-4/N-6" evidence="5">
    <location>
        <begin position="139"/>
        <end position="200"/>
    </location>
</feature>
<dbReference type="REBASE" id="25524">
    <property type="entry name" value="M.Ecl13047ORF75P"/>
</dbReference>
<sequence>MSRFILGDCVQVMSRFPARAVDFILTDPPYLVGYKDRTGRTLAGDNSAEWLQPACHEMYRVLKNDSLMVSFYAWNRADLFLNAWKTAGFRVVGHIVFAKSYASKSTFVGYTHESAYLLAKGRPQTPDRPIPDVIPWKYTGNRHHPTEKPVQSLRPLIESLTRPGAIVLDPFAGSGSTCVAAAEASRRYIGIEMLEQYHAAGVRRLAQVERARRMPAANDGAFYPDWPEAA</sequence>
<dbReference type="Proteomes" id="UP000002363">
    <property type="component" value="Plasmid pECL_A"/>
</dbReference>
<dbReference type="InterPro" id="IPR001091">
    <property type="entry name" value="RM_Methyltransferase"/>
</dbReference>
<dbReference type="InterPro" id="IPR002052">
    <property type="entry name" value="DNA_methylase_N6_adenine_CS"/>
</dbReference>
<organism evidence="6 7">
    <name type="scientific">Enterobacter cloacae subsp. cloacae (strain ATCC 13047 / DSM 30054 / NBRC 13535 / NCTC 10005 / WDCM 00083 / NCDC 279-56)</name>
    <dbReference type="NCBI Taxonomy" id="716541"/>
    <lineage>
        <taxon>Bacteria</taxon>
        <taxon>Pseudomonadati</taxon>
        <taxon>Pseudomonadota</taxon>
        <taxon>Gammaproteobacteria</taxon>
        <taxon>Enterobacterales</taxon>
        <taxon>Enterobacteriaceae</taxon>
        <taxon>Enterobacter</taxon>
        <taxon>Enterobacter cloacae complex</taxon>
    </lineage>
</organism>
<dbReference type="RefSeq" id="WP_013087143.1">
    <property type="nucleotide sequence ID" value="NC_014107.1"/>
</dbReference>
<evidence type="ECO:0000256" key="3">
    <source>
        <dbReference type="ARBA" id="ARBA00022679"/>
    </source>
</evidence>
<dbReference type="GO" id="GO:0003677">
    <property type="term" value="F:DNA binding"/>
    <property type="evidence" value="ECO:0007669"/>
    <property type="project" value="InterPro"/>
</dbReference>
<keyword evidence="3" id="KW-0808">Transferase</keyword>
<dbReference type="GO" id="GO:0008170">
    <property type="term" value="F:N-methyltransferase activity"/>
    <property type="evidence" value="ECO:0007669"/>
    <property type="project" value="InterPro"/>
</dbReference>
<dbReference type="PRINTS" id="PR00508">
    <property type="entry name" value="S21N4MTFRASE"/>
</dbReference>
<dbReference type="HOGENOM" id="CLU_024927_4_1_6"/>
<dbReference type="PATRIC" id="fig|716541.4.peg.64"/>
<reference evidence="6 7" key="1">
    <citation type="journal article" date="2010" name="J. Bacteriol.">
        <title>Complete genome sequence of Enterobacter cloacae subsp. cloacae type strain ATCC 13047.</title>
        <authorList>
            <person name="Ren Y."/>
            <person name="Ren Y."/>
            <person name="Zhou Z."/>
            <person name="Guo X."/>
            <person name="Li Y."/>
            <person name="Feng L."/>
            <person name="Wang L."/>
        </authorList>
    </citation>
    <scope>NUCLEOTIDE SEQUENCE [LARGE SCALE GENOMIC DNA]</scope>
    <source>
        <strain evidence="7">ATCC 13047 / DSM 30054 / NBRC 13535 / NCTC 10005 / WDCM 00083 / NCDC 279-56</strain>
        <plasmid evidence="6">pECL_A</plasmid>
    </source>
</reference>
<dbReference type="PANTHER" id="PTHR13370">
    <property type="entry name" value="RNA METHYLASE-RELATED"/>
    <property type="match status" value="1"/>
</dbReference>
<accession>A0A0H3CT41</accession>
<gene>
    <name evidence="6" type="ordered locus">ECL_A075</name>
</gene>
<evidence type="ECO:0000256" key="1">
    <source>
        <dbReference type="ARBA" id="ARBA00006594"/>
    </source>
</evidence>
<keyword evidence="6" id="KW-0614">Plasmid</keyword>
<feature type="domain" description="DNA methylase N-4/N-6" evidence="5">
    <location>
        <begin position="21"/>
        <end position="125"/>
    </location>
</feature>
<dbReference type="OrthoDB" id="9816043at2"/>
<evidence type="ECO:0000256" key="4">
    <source>
        <dbReference type="RuleBase" id="RU362026"/>
    </source>
</evidence>
<keyword evidence="7" id="KW-1185">Reference proteome</keyword>
<dbReference type="InterPro" id="IPR002941">
    <property type="entry name" value="DNA_methylase_N4/N6"/>
</dbReference>
<dbReference type="EMBL" id="CP001919">
    <property type="protein sequence ID" value="ADF64762.1"/>
    <property type="molecule type" value="Genomic_DNA"/>
</dbReference>
<dbReference type="SUPFAM" id="SSF53335">
    <property type="entry name" value="S-adenosyl-L-methionine-dependent methyltransferases"/>
    <property type="match status" value="1"/>
</dbReference>
<geneLocation type="plasmid" evidence="6 7">
    <name>pECL_A</name>
</geneLocation>